<dbReference type="EMBL" id="CP036501">
    <property type="protein sequence ID" value="UZP75383.1"/>
    <property type="molecule type" value="Genomic_DNA"/>
</dbReference>
<dbReference type="Pfam" id="PF11306">
    <property type="entry name" value="DUF3108"/>
    <property type="match status" value="1"/>
</dbReference>
<proteinExistence type="predicted"/>
<evidence type="ECO:0000313" key="1">
    <source>
        <dbReference type="EMBL" id="UZP75383.1"/>
    </source>
</evidence>
<dbReference type="Proteomes" id="UP001317963">
    <property type="component" value="Chromosome"/>
</dbReference>
<name>A0ABY6Q913_9GAMM</name>
<keyword evidence="2" id="KW-1185">Reference proteome</keyword>
<organism evidence="1 2">
    <name type="scientific">Candidatus Paraluminiphilus aquimaris</name>
    <dbReference type="NCBI Taxonomy" id="2518994"/>
    <lineage>
        <taxon>Bacteria</taxon>
        <taxon>Pseudomonadati</taxon>
        <taxon>Pseudomonadota</taxon>
        <taxon>Gammaproteobacteria</taxon>
        <taxon>Cellvibrionales</taxon>
        <taxon>Halieaceae</taxon>
        <taxon>Candidatus Paraluminiphilus</taxon>
    </lineage>
</organism>
<accession>A0ABY6Q913</accession>
<reference evidence="1 2" key="1">
    <citation type="submission" date="2019-02" db="EMBL/GenBank/DDBJ databases">
        <title>Halieaceae_genomes.</title>
        <authorList>
            <person name="Li S.-H."/>
        </authorList>
    </citation>
    <scope>NUCLEOTIDE SEQUENCE [LARGE SCALE GENOMIC DNA]</scope>
    <source>
        <strain evidence="1 2">JH123</strain>
    </source>
</reference>
<evidence type="ECO:0000313" key="2">
    <source>
        <dbReference type="Proteomes" id="UP001317963"/>
    </source>
</evidence>
<sequence>MVSSCHPRVPSGNTPVVNKHLSRCFGWQMTAALSLVMTSINCSSALAEAFKIRPFEAVYETSALGMTLDLTRTLVREGDVYRLKSSGKNFLIKMDESAEFRINETGIEGIRFDSKVRTLKTNKRSVEFDTENGLIKSLKRGKWTEHPLSPGILDQFSQQQQLRLTLMRSSEPPSTLQFRVVDGAKISDKSWLRLPNETLKTPLGEIDTVRYQAQHKNPKKRASEIWLAPSLDYLMLKTKHVEGASTIKVDIKTLTWLD</sequence>
<gene>
    <name evidence="1" type="ORF">E0F26_11830</name>
</gene>
<dbReference type="InterPro" id="IPR021457">
    <property type="entry name" value="DUF3108"/>
</dbReference>
<protein>
    <submittedName>
        <fullName evidence="1">DUF3108 domain-containing protein</fullName>
    </submittedName>
</protein>